<evidence type="ECO:0000259" key="9">
    <source>
        <dbReference type="PROSITE" id="PS50928"/>
    </source>
</evidence>
<feature type="transmembrane region" description="Helical" evidence="8">
    <location>
        <begin position="65"/>
        <end position="86"/>
    </location>
</feature>
<dbReference type="PANTHER" id="PTHR43357:SF3">
    <property type="entry name" value="FE(3+)-TRANSPORT SYSTEM PERMEASE PROTEIN FBPB 2"/>
    <property type="match status" value="1"/>
</dbReference>
<dbReference type="GO" id="GO:0055085">
    <property type="term" value="P:transmembrane transport"/>
    <property type="evidence" value="ECO:0007669"/>
    <property type="project" value="InterPro"/>
</dbReference>
<keyword evidence="4" id="KW-0997">Cell inner membrane</keyword>
<comment type="caution">
    <text evidence="10">The sequence shown here is derived from an EMBL/GenBank/DDBJ whole genome shotgun (WGS) entry which is preliminary data.</text>
</comment>
<feature type="transmembrane region" description="Helical" evidence="8">
    <location>
        <begin position="382"/>
        <end position="400"/>
    </location>
</feature>
<dbReference type="Pfam" id="PF00528">
    <property type="entry name" value="BPD_transp_1"/>
    <property type="match status" value="2"/>
</dbReference>
<dbReference type="SUPFAM" id="SSF161098">
    <property type="entry name" value="MetI-like"/>
    <property type="match status" value="2"/>
</dbReference>
<feature type="transmembrane region" description="Helical" evidence="8">
    <location>
        <begin position="521"/>
        <end position="542"/>
    </location>
</feature>
<dbReference type="InterPro" id="IPR035906">
    <property type="entry name" value="MetI-like_sf"/>
</dbReference>
<evidence type="ECO:0000256" key="6">
    <source>
        <dbReference type="ARBA" id="ARBA00022989"/>
    </source>
</evidence>
<evidence type="ECO:0000313" key="11">
    <source>
        <dbReference type="Proteomes" id="UP000239907"/>
    </source>
</evidence>
<dbReference type="Proteomes" id="UP000239907">
    <property type="component" value="Unassembled WGS sequence"/>
</dbReference>
<evidence type="ECO:0000256" key="5">
    <source>
        <dbReference type="ARBA" id="ARBA00022692"/>
    </source>
</evidence>
<evidence type="ECO:0000256" key="2">
    <source>
        <dbReference type="ARBA" id="ARBA00022448"/>
    </source>
</evidence>
<gene>
    <name evidence="10" type="ORF">BSZ32_17135</name>
</gene>
<accession>A0A2S7U6N0</accession>
<evidence type="ECO:0000256" key="7">
    <source>
        <dbReference type="ARBA" id="ARBA00023136"/>
    </source>
</evidence>
<dbReference type="PANTHER" id="PTHR43357">
    <property type="entry name" value="INNER MEMBRANE ABC TRANSPORTER PERMEASE PROTEIN YDCV"/>
    <property type="match status" value="1"/>
</dbReference>
<feature type="transmembrane region" description="Helical" evidence="8">
    <location>
        <begin position="98"/>
        <end position="119"/>
    </location>
</feature>
<dbReference type="Gene3D" id="1.10.3720.10">
    <property type="entry name" value="MetI-like"/>
    <property type="match status" value="2"/>
</dbReference>
<feature type="transmembrane region" description="Helical" evidence="8">
    <location>
        <begin position="298"/>
        <end position="322"/>
    </location>
</feature>
<evidence type="ECO:0000313" key="10">
    <source>
        <dbReference type="EMBL" id="PQJ30034.1"/>
    </source>
</evidence>
<sequence length="546" mass="59780">MVGALLLCLLVCLPLTFILYESSKPSTEAWQQLSQVDPGGILEELDLKEEIPEHSRLYLKTKNTLLLLCSVVALSAMAGIALAWVVSRWHFPLRKSMSVCLVLPLTIPSYILAASYKLLTIDTKNSLAVWVRTNWGQDVMSTFDELWNFTLATFVLTAAFFPYVYLAARTAFSNLSTSYLESSQSLGLSSSQTFLKVALPLARPAIIGGLMLVSLETLNEFGAMKILGIDTLTTEIFYAWTNLEDKNAAIRLAGCIMLILLVLLIAEQWLSGGKRFHASRNTSSSPTLKKIPKFKSALVTLSCLTILFLAFILPVGQLINLAVDGLEKDSISRFLPLVANSLWLAANSSVLILFASVFLAYACRKIPHWSMVTLSKVSTLGYAIPGAILGICTIAVIGFIKNNTSGGNLLDYLYYGSSYGLVLAYLVRFLAVGLPPIDAGLKQINRNLDEASQCLGHGFLSTFFRLHLPLLKLSLSAGAIMLFIDILKELPLTLILNPSNHETLATKTYSLFAVEERYTTGAIPALILILAGIMGLCAVRYISRNK</sequence>
<feature type="transmembrane region" description="Helical" evidence="8">
    <location>
        <begin position="248"/>
        <end position="266"/>
    </location>
</feature>
<proteinExistence type="inferred from homology"/>
<protein>
    <recommendedName>
        <fullName evidence="9">ABC transmembrane type-1 domain-containing protein</fullName>
    </recommendedName>
</protein>
<evidence type="ECO:0000256" key="1">
    <source>
        <dbReference type="ARBA" id="ARBA00004429"/>
    </source>
</evidence>
<feature type="transmembrane region" description="Helical" evidence="8">
    <location>
        <begin position="412"/>
        <end position="434"/>
    </location>
</feature>
<dbReference type="AlphaFoldDB" id="A0A2S7U6N0"/>
<feature type="domain" description="ABC transmembrane type-1" evidence="9">
    <location>
        <begin position="338"/>
        <end position="539"/>
    </location>
</feature>
<feature type="transmembrane region" description="Helical" evidence="8">
    <location>
        <begin position="149"/>
        <end position="172"/>
    </location>
</feature>
<dbReference type="GO" id="GO:0005886">
    <property type="term" value="C:plasma membrane"/>
    <property type="evidence" value="ECO:0007669"/>
    <property type="project" value="UniProtKB-SubCell"/>
</dbReference>
<feature type="transmembrane region" description="Helical" evidence="8">
    <location>
        <begin position="342"/>
        <end position="361"/>
    </location>
</feature>
<dbReference type="CDD" id="cd06261">
    <property type="entry name" value="TM_PBP2"/>
    <property type="match status" value="2"/>
</dbReference>
<dbReference type="InterPro" id="IPR000515">
    <property type="entry name" value="MetI-like"/>
</dbReference>
<keyword evidence="6 8" id="KW-1133">Transmembrane helix</keyword>
<comment type="subcellular location">
    <subcellularLocation>
        <location evidence="1">Cell inner membrane</location>
        <topology evidence="1">Multi-pass membrane protein</topology>
    </subcellularLocation>
    <subcellularLocation>
        <location evidence="8">Cell membrane</location>
        <topology evidence="8">Multi-pass membrane protein</topology>
    </subcellularLocation>
</comment>
<evidence type="ECO:0000256" key="4">
    <source>
        <dbReference type="ARBA" id="ARBA00022519"/>
    </source>
</evidence>
<keyword evidence="11" id="KW-1185">Reference proteome</keyword>
<dbReference type="EMBL" id="MQWA01000001">
    <property type="protein sequence ID" value="PQJ30034.1"/>
    <property type="molecule type" value="Genomic_DNA"/>
</dbReference>
<reference evidence="10 11" key="1">
    <citation type="submission" date="2016-12" db="EMBL/GenBank/DDBJ databases">
        <title>Study of bacterial adaptation to deep sea.</title>
        <authorList>
            <person name="Song J."/>
            <person name="Yoshizawa S."/>
            <person name="Kogure K."/>
        </authorList>
    </citation>
    <scope>NUCLEOTIDE SEQUENCE [LARGE SCALE GENOMIC DNA]</scope>
    <source>
        <strain evidence="10 11">SAORIC-165</strain>
    </source>
</reference>
<evidence type="ECO:0000256" key="3">
    <source>
        <dbReference type="ARBA" id="ARBA00022475"/>
    </source>
</evidence>
<evidence type="ECO:0000256" key="8">
    <source>
        <dbReference type="RuleBase" id="RU363032"/>
    </source>
</evidence>
<comment type="similarity">
    <text evidence="8">Belongs to the binding-protein-dependent transport system permease family.</text>
</comment>
<feature type="domain" description="ABC transmembrane type-1" evidence="9">
    <location>
        <begin position="61"/>
        <end position="269"/>
    </location>
</feature>
<organism evidence="10 11">
    <name type="scientific">Rubritalea profundi</name>
    <dbReference type="NCBI Taxonomy" id="1658618"/>
    <lineage>
        <taxon>Bacteria</taxon>
        <taxon>Pseudomonadati</taxon>
        <taxon>Verrucomicrobiota</taxon>
        <taxon>Verrucomicrobiia</taxon>
        <taxon>Verrucomicrobiales</taxon>
        <taxon>Rubritaleaceae</taxon>
        <taxon>Rubritalea</taxon>
    </lineage>
</organism>
<keyword evidence="3" id="KW-1003">Cell membrane</keyword>
<keyword evidence="2 8" id="KW-0813">Transport</keyword>
<dbReference type="PROSITE" id="PS50928">
    <property type="entry name" value="ABC_TM1"/>
    <property type="match status" value="2"/>
</dbReference>
<keyword evidence="5 8" id="KW-0812">Transmembrane</keyword>
<keyword evidence="7 8" id="KW-0472">Membrane</keyword>
<name>A0A2S7U6N0_9BACT</name>